<dbReference type="InterPro" id="IPR024567">
    <property type="entry name" value="RNase_HII/HIII_dom"/>
</dbReference>
<evidence type="ECO:0000256" key="1">
    <source>
        <dbReference type="ARBA" id="ARBA00000077"/>
    </source>
</evidence>
<evidence type="ECO:0000256" key="5">
    <source>
        <dbReference type="ARBA" id="ARBA00007383"/>
    </source>
</evidence>
<dbReference type="Pfam" id="PF01351">
    <property type="entry name" value="RNase_HII"/>
    <property type="match status" value="1"/>
</dbReference>
<keyword evidence="19" id="KW-1185">Reference proteome</keyword>
<evidence type="ECO:0000256" key="11">
    <source>
        <dbReference type="ARBA" id="ARBA00022759"/>
    </source>
</evidence>
<evidence type="ECO:0000256" key="6">
    <source>
        <dbReference type="ARBA" id="ARBA00012180"/>
    </source>
</evidence>
<dbReference type="InterPro" id="IPR022898">
    <property type="entry name" value="RNase_HII"/>
</dbReference>
<dbReference type="GO" id="GO:0006298">
    <property type="term" value="P:mismatch repair"/>
    <property type="evidence" value="ECO:0007669"/>
    <property type="project" value="TreeGrafter"/>
</dbReference>
<name>A0A501XCM7_9BACT</name>
<evidence type="ECO:0000256" key="3">
    <source>
        <dbReference type="ARBA" id="ARBA00004065"/>
    </source>
</evidence>
<dbReference type="InterPro" id="IPR036397">
    <property type="entry name" value="RNaseH_sf"/>
</dbReference>
<dbReference type="PROSITE" id="PS51975">
    <property type="entry name" value="RNASE_H_2"/>
    <property type="match status" value="1"/>
</dbReference>
<evidence type="ECO:0000256" key="14">
    <source>
        <dbReference type="HAMAP-Rule" id="MF_00052"/>
    </source>
</evidence>
<keyword evidence="13 14" id="KW-0464">Manganese</keyword>
<evidence type="ECO:0000313" key="18">
    <source>
        <dbReference type="EMBL" id="TPE58044.1"/>
    </source>
</evidence>
<comment type="function">
    <text evidence="3 14 16">Endonuclease that specifically degrades the RNA of RNA-DNA hybrids.</text>
</comment>
<dbReference type="InterPro" id="IPR001352">
    <property type="entry name" value="RNase_HII/HIII"/>
</dbReference>
<evidence type="ECO:0000256" key="8">
    <source>
        <dbReference type="ARBA" id="ARBA00022490"/>
    </source>
</evidence>
<comment type="caution">
    <text evidence="18">The sequence shown here is derived from an EMBL/GenBank/DDBJ whole genome shotgun (WGS) entry which is preliminary data.</text>
</comment>
<dbReference type="OrthoDB" id="9803420at2"/>
<evidence type="ECO:0000313" key="19">
    <source>
        <dbReference type="Proteomes" id="UP000319776"/>
    </source>
</evidence>
<dbReference type="HAMAP" id="MF_00052_B">
    <property type="entry name" value="RNase_HII_B"/>
    <property type="match status" value="1"/>
</dbReference>
<protein>
    <recommendedName>
        <fullName evidence="7 14">Ribonuclease HII</fullName>
        <shortName evidence="14">RNase HII</shortName>
        <ecNumber evidence="6 14">3.1.26.4</ecNumber>
    </recommendedName>
</protein>
<evidence type="ECO:0000256" key="15">
    <source>
        <dbReference type="PROSITE-ProRule" id="PRU01319"/>
    </source>
</evidence>
<reference evidence="18 19" key="1">
    <citation type="submission" date="2019-06" db="EMBL/GenBank/DDBJ databases">
        <title>Mycoplasma falconis type strain whole genome sequence.</title>
        <authorList>
            <person name="Spergser J."/>
        </authorList>
    </citation>
    <scope>NUCLEOTIDE SEQUENCE [LARGE SCALE GENOMIC DNA]</scope>
    <source>
        <strain evidence="18 19">ATCC 51372</strain>
    </source>
</reference>
<keyword evidence="12 14" id="KW-0378">Hydrolase</keyword>
<keyword evidence="11 14" id="KW-0255">Endonuclease</keyword>
<dbReference type="CDD" id="cd07182">
    <property type="entry name" value="RNase_HII_bacteria_HII_like"/>
    <property type="match status" value="1"/>
</dbReference>
<evidence type="ECO:0000256" key="4">
    <source>
        <dbReference type="ARBA" id="ARBA00004496"/>
    </source>
</evidence>
<keyword evidence="10 14" id="KW-0479">Metal-binding</keyword>
<dbReference type="GO" id="GO:0030145">
    <property type="term" value="F:manganese ion binding"/>
    <property type="evidence" value="ECO:0007669"/>
    <property type="project" value="UniProtKB-UniRule"/>
</dbReference>
<evidence type="ECO:0000256" key="2">
    <source>
        <dbReference type="ARBA" id="ARBA00001946"/>
    </source>
</evidence>
<evidence type="ECO:0000259" key="17">
    <source>
        <dbReference type="PROSITE" id="PS51975"/>
    </source>
</evidence>
<evidence type="ECO:0000256" key="12">
    <source>
        <dbReference type="ARBA" id="ARBA00022801"/>
    </source>
</evidence>
<sequence>MLNYEWDYLPKNDNNINKNTIICGCDEAGRGPSAGPLFVAAVVLPYNYQNELINDSKKLTEKKRELAYHQIVKDALDFSIIKIEANEVDKLNPKQASRTGMQKAINQLKIKPHLVITDFEKLDINIKQINLTKGDSISINVAAASILAKVERDKYMLELAKKYPHYDFENNKGYYTKKHAEAVNKYGLCPEHRLSYKNIKPFIK</sequence>
<gene>
    <name evidence="14" type="primary">rnhB</name>
    <name evidence="18" type="ORF">FJO69_00325</name>
</gene>
<dbReference type="GO" id="GO:0004523">
    <property type="term" value="F:RNA-DNA hybrid ribonuclease activity"/>
    <property type="evidence" value="ECO:0007669"/>
    <property type="project" value="UniProtKB-UniRule"/>
</dbReference>
<dbReference type="GO" id="GO:0043137">
    <property type="term" value="P:DNA replication, removal of RNA primer"/>
    <property type="evidence" value="ECO:0007669"/>
    <property type="project" value="TreeGrafter"/>
</dbReference>
<accession>A0A501XCM7</accession>
<comment type="cofactor">
    <cofactor evidence="14 15">
        <name>Mn(2+)</name>
        <dbReference type="ChEBI" id="CHEBI:29035"/>
    </cofactor>
    <cofactor evidence="14 15">
        <name>Mg(2+)</name>
        <dbReference type="ChEBI" id="CHEBI:18420"/>
    </cofactor>
    <text evidence="14 15">Manganese or magnesium. Binds 1 divalent metal ion per monomer in the absence of substrate. May bind a second metal ion after substrate binding.</text>
</comment>
<evidence type="ECO:0000256" key="10">
    <source>
        <dbReference type="ARBA" id="ARBA00022723"/>
    </source>
</evidence>
<dbReference type="SUPFAM" id="SSF53098">
    <property type="entry name" value="Ribonuclease H-like"/>
    <property type="match status" value="1"/>
</dbReference>
<dbReference type="Gene3D" id="3.30.420.10">
    <property type="entry name" value="Ribonuclease H-like superfamily/Ribonuclease H"/>
    <property type="match status" value="1"/>
</dbReference>
<keyword evidence="8 14" id="KW-0963">Cytoplasm</keyword>
<dbReference type="Proteomes" id="UP000319776">
    <property type="component" value="Unassembled WGS sequence"/>
</dbReference>
<evidence type="ECO:0000256" key="7">
    <source>
        <dbReference type="ARBA" id="ARBA00019179"/>
    </source>
</evidence>
<dbReference type="NCBIfam" id="NF000595">
    <property type="entry name" value="PRK00015.1-3"/>
    <property type="match status" value="1"/>
</dbReference>
<dbReference type="GO" id="GO:0005737">
    <property type="term" value="C:cytoplasm"/>
    <property type="evidence" value="ECO:0007669"/>
    <property type="project" value="UniProtKB-SubCell"/>
</dbReference>
<organism evidence="18 19">
    <name type="scientific">[Mycoplasma] falconis</name>
    <dbReference type="NCBI Taxonomy" id="92403"/>
    <lineage>
        <taxon>Bacteria</taxon>
        <taxon>Bacillati</taxon>
        <taxon>Mycoplasmatota</taxon>
        <taxon>Mycoplasmoidales</taxon>
        <taxon>Metamycoplasmataceae</taxon>
        <taxon>Metamycoplasma</taxon>
    </lineage>
</organism>
<feature type="binding site" evidence="14 15">
    <location>
        <position position="118"/>
    </location>
    <ligand>
        <name>a divalent metal cation</name>
        <dbReference type="ChEBI" id="CHEBI:60240"/>
    </ligand>
</feature>
<dbReference type="RefSeq" id="WP_140781016.1">
    <property type="nucleotide sequence ID" value="NZ_VFSS01000001.1"/>
</dbReference>
<evidence type="ECO:0000256" key="9">
    <source>
        <dbReference type="ARBA" id="ARBA00022722"/>
    </source>
</evidence>
<proteinExistence type="inferred from homology"/>
<comment type="subcellular location">
    <subcellularLocation>
        <location evidence="4 14">Cytoplasm</location>
    </subcellularLocation>
</comment>
<dbReference type="InterPro" id="IPR012337">
    <property type="entry name" value="RNaseH-like_sf"/>
</dbReference>
<comment type="cofactor">
    <cofactor evidence="2">
        <name>Mg(2+)</name>
        <dbReference type="ChEBI" id="CHEBI:18420"/>
    </cofactor>
</comment>
<feature type="binding site" evidence="14 15">
    <location>
        <position position="27"/>
    </location>
    <ligand>
        <name>a divalent metal cation</name>
        <dbReference type="ChEBI" id="CHEBI:60240"/>
    </ligand>
</feature>
<dbReference type="AlphaFoldDB" id="A0A501XCM7"/>
<dbReference type="EMBL" id="VFSS01000001">
    <property type="protein sequence ID" value="TPE58044.1"/>
    <property type="molecule type" value="Genomic_DNA"/>
</dbReference>
<evidence type="ECO:0000256" key="16">
    <source>
        <dbReference type="RuleBase" id="RU003515"/>
    </source>
</evidence>
<dbReference type="GO" id="GO:0032299">
    <property type="term" value="C:ribonuclease H2 complex"/>
    <property type="evidence" value="ECO:0007669"/>
    <property type="project" value="TreeGrafter"/>
</dbReference>
<dbReference type="PANTHER" id="PTHR10954">
    <property type="entry name" value="RIBONUCLEASE H2 SUBUNIT A"/>
    <property type="match status" value="1"/>
</dbReference>
<dbReference type="PANTHER" id="PTHR10954:SF18">
    <property type="entry name" value="RIBONUCLEASE HII"/>
    <property type="match status" value="1"/>
</dbReference>
<dbReference type="EC" id="3.1.26.4" evidence="6 14"/>
<evidence type="ECO:0000256" key="13">
    <source>
        <dbReference type="ARBA" id="ARBA00023211"/>
    </source>
</evidence>
<comment type="similarity">
    <text evidence="5 14 16">Belongs to the RNase HII family.</text>
</comment>
<comment type="catalytic activity">
    <reaction evidence="1 14 15 16">
        <text>Endonucleolytic cleavage to 5'-phosphomonoester.</text>
        <dbReference type="EC" id="3.1.26.4"/>
    </reaction>
</comment>
<feature type="domain" description="RNase H type-2" evidence="17">
    <location>
        <begin position="20"/>
        <end position="204"/>
    </location>
</feature>
<keyword evidence="9 14" id="KW-0540">Nuclease</keyword>
<feature type="binding site" evidence="14 15">
    <location>
        <position position="26"/>
    </location>
    <ligand>
        <name>a divalent metal cation</name>
        <dbReference type="ChEBI" id="CHEBI:60240"/>
    </ligand>
</feature>
<dbReference type="GO" id="GO:0003723">
    <property type="term" value="F:RNA binding"/>
    <property type="evidence" value="ECO:0007669"/>
    <property type="project" value="UniProtKB-UniRule"/>
</dbReference>